<evidence type="ECO:0000256" key="3">
    <source>
        <dbReference type="ARBA" id="ARBA00022514"/>
    </source>
</evidence>
<dbReference type="OMA" id="HWQRSHY"/>
<feature type="domain" description="THD" evidence="6">
    <location>
        <begin position="103"/>
        <end position="270"/>
    </location>
</feature>
<feature type="transmembrane region" description="Helical" evidence="5">
    <location>
        <begin position="30"/>
        <end position="53"/>
    </location>
</feature>
<accession>A0A3B4BX98</accession>
<keyword evidence="8" id="KW-1185">Reference proteome</keyword>
<comment type="similarity">
    <text evidence="2">Belongs to the tumor necrosis factor family.</text>
</comment>
<dbReference type="GO" id="GO:0005125">
    <property type="term" value="F:cytokine activity"/>
    <property type="evidence" value="ECO:0007669"/>
    <property type="project" value="UniProtKB-KW"/>
</dbReference>
<dbReference type="SMART" id="SM00207">
    <property type="entry name" value="TNF"/>
    <property type="match status" value="1"/>
</dbReference>
<evidence type="ECO:0000256" key="5">
    <source>
        <dbReference type="SAM" id="Phobius"/>
    </source>
</evidence>
<dbReference type="GO" id="GO:0006955">
    <property type="term" value="P:immune response"/>
    <property type="evidence" value="ECO:0007669"/>
    <property type="project" value="InterPro"/>
</dbReference>
<keyword evidence="5" id="KW-1133">Transmembrane helix</keyword>
<proteinExistence type="inferred from homology"/>
<dbReference type="Gene3D" id="2.60.120.40">
    <property type="match status" value="1"/>
</dbReference>
<evidence type="ECO:0000256" key="4">
    <source>
        <dbReference type="ARBA" id="ARBA00023136"/>
    </source>
</evidence>
<dbReference type="InterPro" id="IPR008983">
    <property type="entry name" value="Tumour_necrosis_fac-like_dom"/>
</dbReference>
<evidence type="ECO:0000313" key="8">
    <source>
        <dbReference type="Proteomes" id="UP001501920"/>
    </source>
</evidence>
<dbReference type="GO" id="GO:0016020">
    <property type="term" value="C:membrane"/>
    <property type="evidence" value="ECO:0007669"/>
    <property type="project" value="UniProtKB-SubCell"/>
</dbReference>
<dbReference type="Pfam" id="PF00229">
    <property type="entry name" value="TNF"/>
    <property type="match status" value="1"/>
</dbReference>
<evidence type="ECO:0000259" key="6">
    <source>
        <dbReference type="PROSITE" id="PS50049"/>
    </source>
</evidence>
<dbReference type="OrthoDB" id="8783336at2759"/>
<dbReference type="GO" id="GO:0005615">
    <property type="term" value="C:extracellular space"/>
    <property type="evidence" value="ECO:0007669"/>
    <property type="project" value="UniProtKB-KW"/>
</dbReference>
<organism evidence="7 8">
    <name type="scientific">Pygocentrus nattereri</name>
    <name type="common">Red-bellied piranha</name>
    <dbReference type="NCBI Taxonomy" id="42514"/>
    <lineage>
        <taxon>Eukaryota</taxon>
        <taxon>Metazoa</taxon>
        <taxon>Chordata</taxon>
        <taxon>Craniata</taxon>
        <taxon>Vertebrata</taxon>
        <taxon>Euteleostomi</taxon>
        <taxon>Actinopterygii</taxon>
        <taxon>Neopterygii</taxon>
        <taxon>Teleostei</taxon>
        <taxon>Ostariophysi</taxon>
        <taxon>Characiformes</taxon>
        <taxon>Characoidei</taxon>
        <taxon>Pygocentrus</taxon>
    </lineage>
</organism>
<reference evidence="7" key="2">
    <citation type="submission" date="2025-08" db="UniProtKB">
        <authorList>
            <consortium name="Ensembl"/>
        </authorList>
    </citation>
    <scope>IDENTIFICATION</scope>
</reference>
<reference evidence="7" key="3">
    <citation type="submission" date="2025-09" db="UniProtKB">
        <authorList>
            <consortium name="Ensembl"/>
        </authorList>
    </citation>
    <scope>IDENTIFICATION</scope>
</reference>
<dbReference type="PROSITE" id="PS50049">
    <property type="entry name" value="THD_2"/>
    <property type="match status" value="1"/>
</dbReference>
<dbReference type="STRING" id="42514.ENSPNAP00000004243"/>
<sequence length="274" mass="30387">MMPVAESTDMDTCELDLQQRRSPQWSGKTAVFIALTVIGFVQIVSSVAVLLHLTGHIPQADSSTALQGNTEVVPTDLVPADAFRHAKARAEPKVQRKNKNITPAAHLPIKPASGHVQRKVHAAIIHWNSEQGNLHHFGYHNGRILVQESGLYYVYAKTCFRYYDILEVGPESAQGGHSKRSPTISPSDEGVQLIQYVFQERLSLSSPLKSALLMKSGNTWRWKRGTYHMCCQQQSGVFSLRAGEGLYVSVSNSWMLDPEAEGSYFGAFRVSSEM</sequence>
<dbReference type="AlphaFoldDB" id="A0A3B4BX98"/>
<dbReference type="GeneTree" id="ENSGT01130000278318"/>
<evidence type="ECO:0000256" key="2">
    <source>
        <dbReference type="ARBA" id="ARBA00008670"/>
    </source>
</evidence>
<dbReference type="PANTHER" id="PTHR11471:SF54">
    <property type="entry name" value="TNF SUPERFAMILY MEMBER 11"/>
    <property type="match status" value="1"/>
</dbReference>
<evidence type="ECO:0000256" key="1">
    <source>
        <dbReference type="ARBA" id="ARBA00004370"/>
    </source>
</evidence>
<keyword evidence="4 5" id="KW-0472">Membrane</keyword>
<comment type="subcellular location">
    <subcellularLocation>
        <location evidence="1">Membrane</location>
    </subcellularLocation>
</comment>
<protein>
    <recommendedName>
        <fullName evidence="6">THD domain-containing protein</fullName>
    </recommendedName>
</protein>
<dbReference type="Ensembl" id="ENSPNAT00000007330.2">
    <property type="protein sequence ID" value="ENSPNAP00000004243.1"/>
    <property type="gene ID" value="ENSPNAG00000010690.2"/>
</dbReference>
<dbReference type="GO" id="GO:0005164">
    <property type="term" value="F:tumor necrosis factor receptor binding"/>
    <property type="evidence" value="ECO:0007669"/>
    <property type="project" value="InterPro"/>
</dbReference>
<name>A0A3B4BX98_PYGNA</name>
<reference evidence="7 8" key="1">
    <citation type="submission" date="2020-10" db="EMBL/GenBank/DDBJ databases">
        <title>Pygocentrus nattereri (red-bellied piranha) genome, fPygNat1, primary haplotype.</title>
        <authorList>
            <person name="Myers G."/>
            <person name="Meyer A."/>
            <person name="Karagic N."/>
            <person name="Pippel M."/>
            <person name="Winkler S."/>
            <person name="Tracey A."/>
            <person name="Wood J."/>
            <person name="Formenti G."/>
            <person name="Howe K."/>
            <person name="Fedrigo O."/>
            <person name="Jarvis E.D."/>
        </authorList>
    </citation>
    <scope>NUCLEOTIDE SEQUENCE [LARGE SCALE GENOMIC DNA]</scope>
</reference>
<dbReference type="PANTHER" id="PTHR11471">
    <property type="entry name" value="TUMOR NECROSIS FACTOR FAMILY MEMBER"/>
    <property type="match status" value="1"/>
</dbReference>
<evidence type="ECO:0000313" key="7">
    <source>
        <dbReference type="Ensembl" id="ENSPNAP00000004243.1"/>
    </source>
</evidence>
<keyword evidence="3" id="KW-0202">Cytokine</keyword>
<dbReference type="Proteomes" id="UP001501920">
    <property type="component" value="Chromosome 30"/>
</dbReference>
<dbReference type="SUPFAM" id="SSF49842">
    <property type="entry name" value="TNF-like"/>
    <property type="match status" value="1"/>
</dbReference>
<gene>
    <name evidence="7" type="primary">TNFSF11</name>
</gene>
<dbReference type="InterPro" id="IPR006052">
    <property type="entry name" value="TNF_dom"/>
</dbReference>
<keyword evidence="5" id="KW-0812">Transmembrane</keyword>